<organism evidence="1 2">
    <name type="scientific">Methylocella tundrae</name>
    <dbReference type="NCBI Taxonomy" id="227605"/>
    <lineage>
        <taxon>Bacteria</taxon>
        <taxon>Pseudomonadati</taxon>
        <taxon>Pseudomonadota</taxon>
        <taxon>Alphaproteobacteria</taxon>
        <taxon>Hyphomicrobiales</taxon>
        <taxon>Beijerinckiaceae</taxon>
        <taxon>Methylocella</taxon>
    </lineage>
</organism>
<sequence length="276" mass="30258">MNAYTSDLAQVAAEGESGWARRDARPKLIMTFGRGASGKSLWARWLVDEARSRGQVMIVADADLINPSLAPFYPDAISLAGGYEDDIIDWIGRIVGLQREKKANAVVDFGAAAFPLKELTDTLPLTDFLEHQGIEPVAVHLLGRDHGDFAYLQHVERLIAPAATILVRNAGVVSRGQSVERGLREMMEHPAWEAALRRGAKQVVMPMLDGVQAISALRVGIIDAMRGRPDRRPPLGPVARQLIALWLREMKESFAPVMETLGCGQEATDPVRVGRH</sequence>
<keyword evidence="2" id="KW-1185">Reference proteome</keyword>
<name>A0A8B6M1X7_METTU</name>
<accession>A0A8B6M1X7</accession>
<dbReference type="AlphaFoldDB" id="A0A8B6M1X7"/>
<protein>
    <submittedName>
        <fullName evidence="1">Putative mobilization protein MobD</fullName>
    </submittedName>
</protein>
<proteinExistence type="predicted"/>
<dbReference type="EMBL" id="CABFMQ020000013">
    <property type="protein sequence ID" value="VTZ48764.1"/>
    <property type="molecule type" value="Genomic_DNA"/>
</dbReference>
<reference evidence="1 2" key="1">
    <citation type="submission" date="2019-05" db="EMBL/GenBank/DDBJ databases">
        <authorList>
            <person name="Farhan Ul Haque M."/>
        </authorList>
    </citation>
    <scope>NUCLEOTIDE SEQUENCE [LARGE SCALE GENOMIC DNA]</scope>
    <source>
        <strain evidence="1">2</strain>
    </source>
</reference>
<dbReference type="Proteomes" id="UP000485880">
    <property type="component" value="Unassembled WGS sequence"/>
</dbReference>
<gene>
    <name evidence="1" type="ORF">MPC4_110064</name>
</gene>
<evidence type="ECO:0000313" key="1">
    <source>
        <dbReference type="EMBL" id="VTZ48764.1"/>
    </source>
</evidence>
<comment type="caution">
    <text evidence="1">The sequence shown here is derived from an EMBL/GenBank/DDBJ whole genome shotgun (WGS) entry which is preliminary data.</text>
</comment>
<dbReference type="RefSeq" id="WP_174511253.1">
    <property type="nucleotide sequence ID" value="NZ_CABFMQ020000013.1"/>
</dbReference>
<evidence type="ECO:0000313" key="2">
    <source>
        <dbReference type="Proteomes" id="UP000485880"/>
    </source>
</evidence>